<feature type="domain" description="Glycosyl hydrolase family 13 catalytic" evidence="1">
    <location>
        <begin position="18"/>
        <end position="422"/>
    </location>
</feature>
<dbReference type="SUPFAM" id="SSF51445">
    <property type="entry name" value="(Trans)glycosidases"/>
    <property type="match status" value="1"/>
</dbReference>
<dbReference type="GO" id="GO:0005975">
    <property type="term" value="P:carbohydrate metabolic process"/>
    <property type="evidence" value="ECO:0007669"/>
    <property type="project" value="InterPro"/>
</dbReference>
<dbReference type="SMART" id="SM00642">
    <property type="entry name" value="Aamy"/>
    <property type="match status" value="1"/>
</dbReference>
<dbReference type="Gene3D" id="2.60.40.1180">
    <property type="entry name" value="Golgi alpha-mannosidase II"/>
    <property type="match status" value="1"/>
</dbReference>
<gene>
    <name evidence="2" type="ORF">Dac01nite_17800</name>
</gene>
<dbReference type="Pfam" id="PF22157">
    <property type="entry name" value="SupH-like_C"/>
    <property type="match status" value="1"/>
</dbReference>
<organism evidence="2 3">
    <name type="scientific">Demequina activiva</name>
    <dbReference type="NCBI Taxonomy" id="1582364"/>
    <lineage>
        <taxon>Bacteria</taxon>
        <taxon>Bacillati</taxon>
        <taxon>Actinomycetota</taxon>
        <taxon>Actinomycetes</taxon>
        <taxon>Micrococcales</taxon>
        <taxon>Demequinaceae</taxon>
        <taxon>Demequina</taxon>
    </lineage>
</organism>
<dbReference type="Gene3D" id="3.20.20.80">
    <property type="entry name" value="Glycosidases"/>
    <property type="match status" value="1"/>
</dbReference>
<proteinExistence type="predicted"/>
<dbReference type="Proteomes" id="UP000652354">
    <property type="component" value="Unassembled WGS sequence"/>
</dbReference>
<evidence type="ECO:0000313" key="3">
    <source>
        <dbReference type="Proteomes" id="UP000652354"/>
    </source>
</evidence>
<dbReference type="AlphaFoldDB" id="A0A919Q5R6"/>
<dbReference type="RefSeq" id="WP_203656106.1">
    <property type="nucleotide sequence ID" value="NZ_BONR01000003.1"/>
</dbReference>
<protein>
    <submittedName>
        <fullName evidence="2">Alpha-amylase</fullName>
    </submittedName>
</protein>
<dbReference type="Pfam" id="PF00128">
    <property type="entry name" value="Alpha-amylase"/>
    <property type="match status" value="2"/>
</dbReference>
<dbReference type="InterPro" id="IPR013780">
    <property type="entry name" value="Glyco_hydro_b"/>
</dbReference>
<dbReference type="EMBL" id="BONR01000003">
    <property type="protein sequence ID" value="GIG55028.1"/>
    <property type="molecule type" value="Genomic_DNA"/>
</dbReference>
<accession>A0A919Q5R6</accession>
<name>A0A919Q5R6_9MICO</name>
<dbReference type="PANTHER" id="PTHR10357:SF219">
    <property type="entry name" value="MALTOSE ALPHA-D-GLUCOSYLTRANSFERASE"/>
    <property type="match status" value="1"/>
</dbReference>
<evidence type="ECO:0000259" key="1">
    <source>
        <dbReference type="SMART" id="SM00642"/>
    </source>
</evidence>
<dbReference type="InterPro" id="IPR006047">
    <property type="entry name" value="GH13_cat_dom"/>
</dbReference>
<evidence type="ECO:0000313" key="2">
    <source>
        <dbReference type="EMBL" id="GIG55028.1"/>
    </source>
</evidence>
<sequence length="551" mass="62076">MRPADQADVWWRNAIVYSLDVETFQDSNGDGIGDFRGLTSRIDHLARLGVTCLWLMPFYPTPNRDDGYDIADYYAVDPRLGTLGDFVEMMRTARSRGIRVIADLVVNHTSDQHPWFLESASSRDNPKRDWYVWRDEPPQDGPQGVIFPDQEDSLWRHDERTGAHYLHRFYRHQPDLNITNPEVRDEIARVMGFWMELGLSGFRVDAVPYLIETAGTHDGHLVEDPHAYLRALSSFMTRRKGDAIMLGEVNLPYEGLMPFFGDGGDELDLSFDFPGMQAMYLSLARQDAGPMRQALSARPSPPRDTRWATFVRNHDELTLDQLTASQRDEVFAAFGPEPEHQIFDRGLRRRLPSMLGGDQDRIRMVYSLLFSLPGTPVLYYGEEIGMVENLEVPGRWSVRTPMQWEPGAGGGFTTADQDGAERAMPARPYGPDHISVADQREDPQSLMTYIARLAALRRETPHFGWGSIEWLACDEPSVLAHHAVVDGDSVVAVHHLGDAPVEVTLPVAGLEPGTLLRDLLAEGPGMPEPVEVAHDRTITLTLGRYGACWLR</sequence>
<comment type="caution">
    <text evidence="2">The sequence shown here is derived from an EMBL/GenBank/DDBJ whole genome shotgun (WGS) entry which is preliminary data.</text>
</comment>
<dbReference type="InterPro" id="IPR054049">
    <property type="entry name" value="SupH-like_C"/>
</dbReference>
<reference evidence="2" key="1">
    <citation type="submission" date="2021-01" db="EMBL/GenBank/DDBJ databases">
        <title>Whole genome shotgun sequence of Demequina activiva NBRC 110675.</title>
        <authorList>
            <person name="Komaki H."/>
            <person name="Tamura T."/>
        </authorList>
    </citation>
    <scope>NUCLEOTIDE SEQUENCE</scope>
    <source>
        <strain evidence="2">NBRC 110675</strain>
    </source>
</reference>
<keyword evidence="3" id="KW-1185">Reference proteome</keyword>
<dbReference type="PANTHER" id="PTHR10357">
    <property type="entry name" value="ALPHA-AMYLASE FAMILY MEMBER"/>
    <property type="match status" value="1"/>
</dbReference>
<dbReference type="Gene3D" id="3.90.400.10">
    <property type="entry name" value="Oligo-1,6-glucosidase, Domain 2"/>
    <property type="match status" value="1"/>
</dbReference>
<dbReference type="SUPFAM" id="SSF51011">
    <property type="entry name" value="Glycosyl hydrolase domain"/>
    <property type="match status" value="1"/>
</dbReference>
<dbReference type="InterPro" id="IPR017853">
    <property type="entry name" value="GH"/>
</dbReference>
<dbReference type="InterPro" id="IPR045857">
    <property type="entry name" value="O16G_dom_2"/>
</dbReference>
<dbReference type="CDD" id="cd11334">
    <property type="entry name" value="AmyAc_TreS"/>
    <property type="match status" value="1"/>
</dbReference>